<evidence type="ECO:0000313" key="2">
    <source>
        <dbReference type="Proteomes" id="UP000515756"/>
    </source>
</evidence>
<protein>
    <recommendedName>
        <fullName evidence="3">PD-(D/E)XK nuclease family protein</fullName>
    </recommendedName>
</protein>
<gene>
    <name evidence="1" type="ORF">WP2W18E01_42500</name>
</gene>
<evidence type="ECO:0000313" key="1">
    <source>
        <dbReference type="EMBL" id="BBQ32668.1"/>
    </source>
</evidence>
<organism evidence="1 2">
    <name type="scientific">Aeromonas caviae</name>
    <name type="common">Aeromonas punctata</name>
    <dbReference type="NCBI Taxonomy" id="648"/>
    <lineage>
        <taxon>Bacteria</taxon>
        <taxon>Pseudomonadati</taxon>
        <taxon>Pseudomonadota</taxon>
        <taxon>Gammaproteobacteria</taxon>
        <taxon>Aeromonadales</taxon>
        <taxon>Aeromonadaceae</taxon>
        <taxon>Aeromonas</taxon>
    </lineage>
</organism>
<dbReference type="InterPro" id="IPR029470">
    <property type="entry name" value="PDDEXK_4"/>
</dbReference>
<dbReference type="AlphaFoldDB" id="A0A6S4TAA3"/>
<evidence type="ECO:0008006" key="3">
    <source>
        <dbReference type="Google" id="ProtNLM"/>
    </source>
</evidence>
<dbReference type="Proteomes" id="UP000515756">
    <property type="component" value="Chromosome"/>
</dbReference>
<dbReference type="EMBL" id="AP021927">
    <property type="protein sequence ID" value="BBQ32668.1"/>
    <property type="molecule type" value="Genomic_DNA"/>
</dbReference>
<proteinExistence type="predicted"/>
<reference evidence="1 2" key="1">
    <citation type="submission" date="2019-12" db="EMBL/GenBank/DDBJ databases">
        <title>complete genome sequences of Aeromonas caviae str. WP2-W18-ESBL-01 isolated from wastewater treatment plant effluent.</title>
        <authorList>
            <person name="Sekizuka T."/>
            <person name="Itokawa K."/>
            <person name="Yatsu K."/>
            <person name="Inamine Y."/>
            <person name="Kuroda M."/>
        </authorList>
    </citation>
    <scope>NUCLEOTIDE SEQUENCE [LARGE SCALE GENOMIC DNA]</scope>
    <source>
        <strain evidence="1 2">WP2-W18-ESBL-01</strain>
    </source>
</reference>
<dbReference type="Pfam" id="PF14281">
    <property type="entry name" value="PDDEXK_4"/>
    <property type="match status" value="1"/>
</dbReference>
<accession>A0A6S4TAA3</accession>
<name>A0A6S4TAA3_AERCA</name>
<sequence length="407" mass="47247">MNVIQQQAVALLENVARWAEVTRRAKSRYQAELAPDFSLMDWLKNDELALSRYLCFLLSPNESHGQSILFLRGFTNLIEKMGHNSPTVDKDCLYKTRVDYEVIIENGRKIDLLLTTSDGFIAIENKPWAEDQENQLRDYAQWLNKMERPWKLIYLCNHEPGEWTLPNDTPDSLKQHILTISWYDVIEWLGDCLLYVRAGTVRIFVESLIKYINQSINGEFIVDNNDELSEIIQKDSDTIESAFLIYNQIESVRKKLYGKLISDLNKKLIPYDLKINFTDVDTSSRWAGFYISLGSSDTYCLCWEFDRANFNGLYFGISGVSKKEGQTANISAAMSELFPHMQGKSNKYWSWWSWDLDPQGKNRIPQNWGNDGSVWAKLGERDEDSVFAALYEVIITIHEKLNMKLFM</sequence>
<dbReference type="RefSeq" id="WP_182935581.1">
    <property type="nucleotide sequence ID" value="NZ_AP021927.1"/>
</dbReference>